<evidence type="ECO:0000313" key="1">
    <source>
        <dbReference type="EMBL" id="ERT08397.1"/>
    </source>
</evidence>
<keyword evidence="2" id="KW-1185">Reference proteome</keyword>
<dbReference type="EMBL" id="AUZM01000011">
    <property type="protein sequence ID" value="ERT08397.1"/>
    <property type="molecule type" value="Genomic_DNA"/>
</dbReference>
<reference evidence="1 2" key="1">
    <citation type="journal article" date="2013" name="Front. Microbiol.">
        <title>Comparative genomic analyses of the cyanobacterium, Lyngbya aestuarii BL J, a powerful hydrogen producer.</title>
        <authorList>
            <person name="Kothari A."/>
            <person name="Vaughn M."/>
            <person name="Garcia-Pichel F."/>
        </authorList>
    </citation>
    <scope>NUCLEOTIDE SEQUENCE [LARGE SCALE GENOMIC DNA]</scope>
    <source>
        <strain evidence="1 2">BL J</strain>
    </source>
</reference>
<dbReference type="AlphaFoldDB" id="U7QMC2"/>
<protein>
    <submittedName>
        <fullName evidence="1">Uncharacterized protein</fullName>
    </submittedName>
</protein>
<evidence type="ECO:0000313" key="2">
    <source>
        <dbReference type="Proteomes" id="UP000017127"/>
    </source>
</evidence>
<comment type="caution">
    <text evidence="1">The sequence shown here is derived from an EMBL/GenBank/DDBJ whole genome shotgun (WGS) entry which is preliminary data.</text>
</comment>
<dbReference type="Proteomes" id="UP000017127">
    <property type="component" value="Unassembled WGS sequence"/>
</dbReference>
<accession>U7QMC2</accession>
<name>U7QMC2_9CYAN</name>
<sequence length="52" mass="5504">MGDLKIPVPTNFGLLGGQSNGRLEKIGDFEVLAPPNLGAGGRKKLLSGYPYF</sequence>
<gene>
    <name evidence="1" type="ORF">M595_1618</name>
</gene>
<organism evidence="1 2">
    <name type="scientific">Lyngbya aestuarii BL J</name>
    <dbReference type="NCBI Taxonomy" id="1348334"/>
    <lineage>
        <taxon>Bacteria</taxon>
        <taxon>Bacillati</taxon>
        <taxon>Cyanobacteriota</taxon>
        <taxon>Cyanophyceae</taxon>
        <taxon>Oscillatoriophycideae</taxon>
        <taxon>Oscillatoriales</taxon>
        <taxon>Microcoleaceae</taxon>
        <taxon>Lyngbya</taxon>
    </lineage>
</organism>
<proteinExistence type="predicted"/>